<gene>
    <name evidence="1" type="ORF">IMO23_12760</name>
</gene>
<dbReference type="RefSeq" id="WP_002021314.1">
    <property type="nucleotide sequence ID" value="NZ_CM125926.1"/>
</dbReference>
<dbReference type="Proteomes" id="UP000594659">
    <property type="component" value="Chromosome"/>
</dbReference>
<name>A0A7S8WH85_ACIBA</name>
<sequence>MIIQLQHIHHTTIFTITVTIVLIHQMIAHHFPTQADVMGAVAVTKKPFHIKGLLSSLR</sequence>
<evidence type="ECO:0000313" key="1">
    <source>
        <dbReference type="EMBL" id="QPF15197.1"/>
    </source>
</evidence>
<evidence type="ECO:0000313" key="2">
    <source>
        <dbReference type="Proteomes" id="UP000594659"/>
    </source>
</evidence>
<organism evidence="1 2">
    <name type="scientific">Acinetobacter baumannii</name>
    <dbReference type="NCBI Taxonomy" id="470"/>
    <lineage>
        <taxon>Bacteria</taxon>
        <taxon>Pseudomonadati</taxon>
        <taxon>Pseudomonadota</taxon>
        <taxon>Gammaproteobacteria</taxon>
        <taxon>Moraxellales</taxon>
        <taxon>Moraxellaceae</taxon>
        <taxon>Acinetobacter</taxon>
        <taxon>Acinetobacter calcoaceticus/baumannii complex</taxon>
    </lineage>
</organism>
<dbReference type="AlphaFoldDB" id="A0A7S8WH85"/>
<proteinExistence type="predicted"/>
<dbReference type="EMBL" id="CP062919">
    <property type="protein sequence ID" value="QPF15197.1"/>
    <property type="molecule type" value="Genomic_DNA"/>
</dbReference>
<protein>
    <submittedName>
        <fullName evidence="1">Uncharacterized protein</fullName>
    </submittedName>
</protein>
<reference evidence="1 2" key="1">
    <citation type="submission" date="2020-09" db="EMBL/GenBank/DDBJ databases">
        <title>Resistance determinants and their genetic context in bacteria from a longitudinal study of pigs reared under conventional and antibiotic-free husbandry practices.</title>
        <authorList>
            <person name="Poulin-Laprade D."/>
            <person name="Brouard J.-S."/>
            <person name="Gagnon N."/>
            <person name="Turcotte A."/>
            <person name="Langlois A."/>
            <person name="Matte J.J."/>
            <person name="Carrillo C.D."/>
            <person name="Zaheer R."/>
            <person name="McAllister T."/>
            <person name="Topp E."/>
            <person name="Talbot G."/>
        </authorList>
    </citation>
    <scope>NUCLEOTIDE SEQUENCE [LARGE SCALE GENOMIC DNA]</scope>
    <source>
        <strain evidence="1 2">Res13-Abat-PEA21-P4-01-A</strain>
    </source>
</reference>
<accession>A0A7S8WH85</accession>